<comment type="caution">
    <text evidence="2">The sequence shown here is derived from an EMBL/GenBank/DDBJ whole genome shotgun (WGS) entry which is preliminary data.</text>
</comment>
<dbReference type="InterPro" id="IPR032774">
    <property type="entry name" value="WG_beta_rep"/>
</dbReference>
<gene>
    <name evidence="2" type="ORF">AMJ87_10690</name>
</gene>
<evidence type="ECO:0000313" key="2">
    <source>
        <dbReference type="EMBL" id="KPK69305.1"/>
    </source>
</evidence>
<evidence type="ECO:0000313" key="3">
    <source>
        <dbReference type="Proteomes" id="UP000051096"/>
    </source>
</evidence>
<protein>
    <recommendedName>
        <fullName evidence="4">WG repeat-containing protein</fullName>
    </recommendedName>
</protein>
<dbReference type="PROSITE" id="PS51257">
    <property type="entry name" value="PROKAR_LIPOPROTEIN"/>
    <property type="match status" value="1"/>
</dbReference>
<feature type="chain" id="PRO_5006646763" description="WG repeat-containing protein" evidence="1">
    <location>
        <begin position="24"/>
        <end position="112"/>
    </location>
</feature>
<dbReference type="PANTHER" id="PTHR37841:SF1">
    <property type="entry name" value="DUF3298 DOMAIN-CONTAINING PROTEIN"/>
    <property type="match status" value="1"/>
</dbReference>
<dbReference type="SUPFAM" id="SSF69360">
    <property type="entry name" value="Cell wall binding repeat"/>
    <property type="match status" value="1"/>
</dbReference>
<evidence type="ECO:0008006" key="4">
    <source>
        <dbReference type="Google" id="ProtNLM"/>
    </source>
</evidence>
<organism evidence="2 3">
    <name type="scientific">candidate division WOR_3 bacterium SM23_60</name>
    <dbReference type="NCBI Taxonomy" id="1703780"/>
    <lineage>
        <taxon>Bacteria</taxon>
        <taxon>Bacteria division WOR-3</taxon>
    </lineage>
</organism>
<name>A0A0S8G9A9_UNCW3</name>
<dbReference type="Proteomes" id="UP000051096">
    <property type="component" value="Unassembled WGS sequence"/>
</dbReference>
<keyword evidence="1" id="KW-0732">Signal</keyword>
<accession>A0A0S8G9A9</accession>
<evidence type="ECO:0000256" key="1">
    <source>
        <dbReference type="SAM" id="SignalP"/>
    </source>
</evidence>
<proteinExistence type="predicted"/>
<reference evidence="2 3" key="1">
    <citation type="journal article" date="2015" name="Microbiome">
        <title>Genomic resolution of linkages in carbon, nitrogen, and sulfur cycling among widespread estuary sediment bacteria.</title>
        <authorList>
            <person name="Baker B.J."/>
            <person name="Lazar C.S."/>
            <person name="Teske A.P."/>
            <person name="Dick G.J."/>
        </authorList>
    </citation>
    <scope>NUCLEOTIDE SEQUENCE [LARGE SCALE GENOMIC DNA]</scope>
    <source>
        <strain evidence="2">SM23_60</strain>
    </source>
</reference>
<dbReference type="AlphaFoldDB" id="A0A0S8G9A9"/>
<sequence>MAKNAVSYLYVLLLSLSILFACGQTERTEFGKLYPFFTAGTWGYMDKAGNTIIEPQFDGADGFSEGLAVVMVGSKWGYINKLGKIVIEPQFEGSGKFSQGSLVSLLTTSGCT</sequence>
<dbReference type="EMBL" id="LJUO01000131">
    <property type="protein sequence ID" value="KPK69305.1"/>
    <property type="molecule type" value="Genomic_DNA"/>
</dbReference>
<dbReference type="PANTHER" id="PTHR37841">
    <property type="entry name" value="GLR2918 PROTEIN"/>
    <property type="match status" value="1"/>
</dbReference>
<dbReference type="Pfam" id="PF14903">
    <property type="entry name" value="WG_beta_rep"/>
    <property type="match status" value="1"/>
</dbReference>
<feature type="signal peptide" evidence="1">
    <location>
        <begin position="1"/>
        <end position="23"/>
    </location>
</feature>